<proteinExistence type="predicted"/>
<organism evidence="1 2">
    <name type="scientific">Rhodoblastus sphagnicola</name>
    <dbReference type="NCBI Taxonomy" id="333368"/>
    <lineage>
        <taxon>Bacteria</taxon>
        <taxon>Pseudomonadati</taxon>
        <taxon>Pseudomonadota</taxon>
        <taxon>Alphaproteobacteria</taxon>
        <taxon>Hyphomicrobiales</taxon>
        <taxon>Rhodoblastaceae</taxon>
        <taxon>Rhodoblastus</taxon>
    </lineage>
</organism>
<dbReference type="AlphaFoldDB" id="A0A2S6MX99"/>
<dbReference type="RefSeq" id="WP_104510178.1">
    <property type="nucleotide sequence ID" value="NZ_JACIGC010000084.1"/>
</dbReference>
<accession>A0A2S6MX99</accession>
<sequence>MPRRIEFEIAMLRSSADVLSEGGEVKLDLVFTHPMERSPVMKKARPKRVGAVIEGKTAWTLA</sequence>
<reference evidence="1 2" key="1">
    <citation type="journal article" date="2018" name="Arch. Microbiol.">
        <title>New insights into the metabolic potential of the phototrophic purple bacterium Rhodopila globiformis DSM 161(T) from its draft genome sequence and evidence for a vanadium-dependent nitrogenase.</title>
        <authorList>
            <person name="Imhoff J.F."/>
            <person name="Rahn T."/>
            <person name="Kunzel S."/>
            <person name="Neulinger S.C."/>
        </authorList>
    </citation>
    <scope>NUCLEOTIDE SEQUENCE [LARGE SCALE GENOMIC DNA]</scope>
    <source>
        <strain evidence="1 2">DSM 16996</strain>
    </source>
</reference>
<gene>
    <name evidence="1" type="ORF">CCR94_21500</name>
</gene>
<comment type="caution">
    <text evidence="1">The sequence shown here is derived from an EMBL/GenBank/DDBJ whole genome shotgun (WGS) entry which is preliminary data.</text>
</comment>
<dbReference type="EMBL" id="NHSJ01000129">
    <property type="protein sequence ID" value="PPQ26994.1"/>
    <property type="molecule type" value="Genomic_DNA"/>
</dbReference>
<evidence type="ECO:0000313" key="1">
    <source>
        <dbReference type="EMBL" id="PPQ26994.1"/>
    </source>
</evidence>
<protein>
    <submittedName>
        <fullName evidence="1">Uncharacterized protein</fullName>
    </submittedName>
</protein>
<dbReference type="OrthoDB" id="9780723at2"/>
<keyword evidence="2" id="KW-1185">Reference proteome</keyword>
<name>A0A2S6MX99_9HYPH</name>
<dbReference type="Proteomes" id="UP000239089">
    <property type="component" value="Unassembled WGS sequence"/>
</dbReference>
<evidence type="ECO:0000313" key="2">
    <source>
        <dbReference type="Proteomes" id="UP000239089"/>
    </source>
</evidence>